<reference evidence="7" key="3">
    <citation type="submission" date="2015-06" db="UniProtKB">
        <authorList>
            <consortium name="EnsemblMetazoa"/>
        </authorList>
    </citation>
    <scope>IDENTIFICATION</scope>
</reference>
<keyword evidence="1" id="KW-1015">Disulfide bond</keyword>
<evidence type="ECO:0000313" key="7">
    <source>
        <dbReference type="EnsemblMetazoa" id="HelroP194111"/>
    </source>
</evidence>
<feature type="region of interest" description="Disordered" evidence="3">
    <location>
        <begin position="544"/>
        <end position="592"/>
    </location>
</feature>
<dbReference type="SUPFAM" id="SSF49854">
    <property type="entry name" value="Spermadhesin, CUB domain"/>
    <property type="match status" value="1"/>
</dbReference>
<proteinExistence type="predicted"/>
<name>T1FVP6_HELRO</name>
<dbReference type="InterPro" id="IPR035914">
    <property type="entry name" value="Sperma_CUB_dom_sf"/>
</dbReference>
<dbReference type="Proteomes" id="UP000015101">
    <property type="component" value="Unassembled WGS sequence"/>
</dbReference>
<protein>
    <recommendedName>
        <fullName evidence="5">CUB domain-containing protein</fullName>
    </recommendedName>
</protein>
<dbReference type="CDD" id="cd22823">
    <property type="entry name" value="Gal_Rha_Lectin"/>
    <property type="match status" value="1"/>
</dbReference>
<dbReference type="Gene3D" id="2.60.120.740">
    <property type="match status" value="1"/>
</dbReference>
<dbReference type="EnsemblMetazoa" id="HelroT194111">
    <property type="protein sequence ID" value="HelroP194111"/>
    <property type="gene ID" value="HelroG194111"/>
</dbReference>
<reference evidence="8" key="1">
    <citation type="submission" date="2012-12" db="EMBL/GenBank/DDBJ databases">
        <authorList>
            <person name="Hellsten U."/>
            <person name="Grimwood J."/>
            <person name="Chapman J.A."/>
            <person name="Shapiro H."/>
            <person name="Aerts A."/>
            <person name="Otillar R.P."/>
            <person name="Terry A.Y."/>
            <person name="Boore J.L."/>
            <person name="Simakov O."/>
            <person name="Marletaz F."/>
            <person name="Cho S.-J."/>
            <person name="Edsinger-Gonzales E."/>
            <person name="Havlak P."/>
            <person name="Kuo D.-H."/>
            <person name="Larsson T."/>
            <person name="Lv J."/>
            <person name="Arendt D."/>
            <person name="Savage R."/>
            <person name="Osoegawa K."/>
            <person name="de Jong P."/>
            <person name="Lindberg D.R."/>
            <person name="Seaver E.C."/>
            <person name="Weisblat D.A."/>
            <person name="Putnam N.H."/>
            <person name="Grigoriev I.V."/>
            <person name="Rokhsar D.S."/>
        </authorList>
    </citation>
    <scope>NUCLEOTIDE SEQUENCE</scope>
</reference>
<dbReference type="KEGG" id="hro:HELRODRAFT_194111"/>
<dbReference type="PROSITE" id="PS01180">
    <property type="entry name" value="CUB"/>
    <property type="match status" value="1"/>
</dbReference>
<evidence type="ECO:0000313" key="6">
    <source>
        <dbReference type="EMBL" id="ESN93284.1"/>
    </source>
</evidence>
<feature type="domain" description="CUB" evidence="5">
    <location>
        <begin position="148"/>
        <end position="279"/>
    </location>
</feature>
<accession>T1FVP6</accession>
<keyword evidence="4" id="KW-0472">Membrane</keyword>
<keyword evidence="4" id="KW-0812">Transmembrane</keyword>
<sequence>MVIIDRLELIDRVLTCSFCFVFLLGPFITADANKNNADLYGADLTEFCQSEKFQVGCSNPDEVIYVTYAASGIIQGKCYSNNFGQIGCFDNVTDYMNYKCAGQKSCSFKISDDEYLDELFKKCMKEFKRALFIKHECIKVDKSACTTCSEHRTARLSYKSGFLSSLIADETKNGIQCGSYKCPWSFVVSPGQRINISIHDYTGFILKKNSLNKYNERGDCLRLMTIREKSNPKDVEVCGGGGVIGHRQVYLSTSNSVEMYINVDGHARGQQFIVHYEASGCPDIIPTQNMWMNRKVDKLEVGCLPSDSSSWEMVCVNNEWKGTMGSCDPSDPLMGSVFSKIGTSMSSFFSSLPFGILLAGVLAIIIILSVCILTVGYVCYKKSHHQMGYKRRPQSISGDQYIDLNDPNNLLVQKVIVGKTMTCKGGKGYNYANTTVVDCGPNENKYAGRAMMMANQMIQSGGGVRPLPSIPDLRGTGANTNHRGGGVAGGAAQPPRMMIRSYGDGVGMGVRPPGAYPHVQGGIRPDQQQQHEYYVIEDRNRMNNMNMMNNNTGSSAGNDSDSFPPPPDLLFPADSTQGSLMRPHQQQQQPQFSQQQLVSSLAQQQQQINAAAPTYKPPMTLSSALKQQNNTYENQQVILGTMATAGITAVAAASTAMAGKAAISDSTGPSISAPLDI</sequence>
<dbReference type="EMBL" id="KB097620">
    <property type="protein sequence ID" value="ESN93284.1"/>
    <property type="molecule type" value="Genomic_DNA"/>
</dbReference>
<gene>
    <name evidence="7" type="primary">20212892</name>
    <name evidence="6" type="ORF">HELRODRAFT_194111</name>
</gene>
<feature type="transmembrane region" description="Helical" evidence="4">
    <location>
        <begin position="12"/>
        <end position="30"/>
    </location>
</feature>
<dbReference type="OrthoDB" id="6327044at2759"/>
<dbReference type="CTD" id="20212892"/>
<dbReference type="GeneID" id="20212892"/>
<dbReference type="InParanoid" id="T1FVP6"/>
<dbReference type="Gene3D" id="2.60.120.290">
    <property type="entry name" value="Spermadhesin, CUB domain"/>
    <property type="match status" value="1"/>
</dbReference>
<dbReference type="AlphaFoldDB" id="T1FVP6"/>
<evidence type="ECO:0000256" key="1">
    <source>
        <dbReference type="ARBA" id="ARBA00023157"/>
    </source>
</evidence>
<comment type="caution">
    <text evidence="2">Lacks conserved residue(s) required for the propagation of feature annotation.</text>
</comment>
<reference evidence="6 8" key="2">
    <citation type="journal article" date="2013" name="Nature">
        <title>Insights into bilaterian evolution from three spiralian genomes.</title>
        <authorList>
            <person name="Simakov O."/>
            <person name="Marletaz F."/>
            <person name="Cho S.J."/>
            <person name="Edsinger-Gonzales E."/>
            <person name="Havlak P."/>
            <person name="Hellsten U."/>
            <person name="Kuo D.H."/>
            <person name="Larsson T."/>
            <person name="Lv J."/>
            <person name="Arendt D."/>
            <person name="Savage R."/>
            <person name="Osoegawa K."/>
            <person name="de Jong P."/>
            <person name="Grimwood J."/>
            <person name="Chapman J.A."/>
            <person name="Shapiro H."/>
            <person name="Aerts A."/>
            <person name="Otillar R.P."/>
            <person name="Terry A.Y."/>
            <person name="Boore J.L."/>
            <person name="Grigoriev I.V."/>
            <person name="Lindberg D.R."/>
            <person name="Seaver E.C."/>
            <person name="Weisblat D.A."/>
            <person name="Putnam N.H."/>
            <person name="Rokhsar D.S."/>
        </authorList>
    </citation>
    <scope>NUCLEOTIDE SEQUENCE</scope>
</reference>
<evidence type="ECO:0000256" key="2">
    <source>
        <dbReference type="PROSITE-ProRule" id="PRU00059"/>
    </source>
</evidence>
<dbReference type="PANTHER" id="PTHR46780">
    <property type="entry name" value="PROTEIN EVA-1"/>
    <property type="match status" value="1"/>
</dbReference>
<dbReference type="InterPro" id="IPR043159">
    <property type="entry name" value="Lectin_gal-bd_sf"/>
</dbReference>
<dbReference type="EMBL" id="AMQM01007444">
    <property type="status" value="NOT_ANNOTATED_CDS"/>
    <property type="molecule type" value="Genomic_DNA"/>
</dbReference>
<dbReference type="HOGENOM" id="CLU_406139_0_0_1"/>
<feature type="transmembrane region" description="Helical" evidence="4">
    <location>
        <begin position="354"/>
        <end position="380"/>
    </location>
</feature>
<keyword evidence="4" id="KW-1133">Transmembrane helix</keyword>
<evidence type="ECO:0000256" key="3">
    <source>
        <dbReference type="SAM" id="MobiDB-lite"/>
    </source>
</evidence>
<evidence type="ECO:0000259" key="5">
    <source>
        <dbReference type="PROSITE" id="PS01180"/>
    </source>
</evidence>
<dbReference type="InterPro" id="IPR000859">
    <property type="entry name" value="CUB_dom"/>
</dbReference>
<feature type="region of interest" description="Disordered" evidence="3">
    <location>
        <begin position="477"/>
        <end position="496"/>
    </location>
</feature>
<organism evidence="7 8">
    <name type="scientific">Helobdella robusta</name>
    <name type="common">Californian leech</name>
    <dbReference type="NCBI Taxonomy" id="6412"/>
    <lineage>
        <taxon>Eukaryota</taxon>
        <taxon>Metazoa</taxon>
        <taxon>Spiralia</taxon>
        <taxon>Lophotrochozoa</taxon>
        <taxon>Annelida</taxon>
        <taxon>Clitellata</taxon>
        <taxon>Hirudinea</taxon>
        <taxon>Rhynchobdellida</taxon>
        <taxon>Glossiphoniidae</taxon>
        <taxon>Helobdella</taxon>
    </lineage>
</organism>
<keyword evidence="8" id="KW-1185">Reference proteome</keyword>
<evidence type="ECO:0000313" key="8">
    <source>
        <dbReference type="Proteomes" id="UP000015101"/>
    </source>
</evidence>
<evidence type="ECO:0000256" key="4">
    <source>
        <dbReference type="SAM" id="Phobius"/>
    </source>
</evidence>
<dbReference type="RefSeq" id="XP_009028565.1">
    <property type="nucleotide sequence ID" value="XM_009030317.1"/>
</dbReference>